<feature type="region of interest" description="Disordered" evidence="1">
    <location>
        <begin position="127"/>
        <end position="256"/>
    </location>
</feature>
<feature type="domain" description="Transducer of regulated CREB activity C-terminal" evidence="2">
    <location>
        <begin position="588"/>
        <end position="665"/>
    </location>
</feature>
<feature type="compositionally biased region" description="Pro residues" evidence="1">
    <location>
        <begin position="358"/>
        <end position="374"/>
    </location>
</feature>
<dbReference type="GeneTree" id="ENSGT00390000010652"/>
<organism evidence="3 4">
    <name type="scientific">Taeniopygia guttata</name>
    <name type="common">Zebra finch</name>
    <name type="synonym">Poephila guttata</name>
    <dbReference type="NCBI Taxonomy" id="59729"/>
    <lineage>
        <taxon>Eukaryota</taxon>
        <taxon>Metazoa</taxon>
        <taxon>Chordata</taxon>
        <taxon>Craniata</taxon>
        <taxon>Vertebrata</taxon>
        <taxon>Euteleostomi</taxon>
        <taxon>Archelosauria</taxon>
        <taxon>Archosauria</taxon>
        <taxon>Dinosauria</taxon>
        <taxon>Saurischia</taxon>
        <taxon>Theropoda</taxon>
        <taxon>Coelurosauria</taxon>
        <taxon>Aves</taxon>
        <taxon>Neognathae</taxon>
        <taxon>Neoaves</taxon>
        <taxon>Telluraves</taxon>
        <taxon>Australaves</taxon>
        <taxon>Passeriformes</taxon>
        <taxon>Passeroidea</taxon>
        <taxon>Estrildidae</taxon>
        <taxon>Estrildinae</taxon>
        <taxon>Taeniopygia</taxon>
    </lineage>
</organism>
<sequence>MGSDGFGAPVGVGGSPAPTLLPYGVQCSWGAMGAWGSPALIPWGLTVSGVSQGSGRSPSPAPVPLTPLSPRPGCVSVPVSVSIVLVTPSPPSIPSVPREPRPGCPGARGRAGVTVLSVFVPTGLPSPLQSSLSNPSLQSSLSNPNLQASLRSPSLQASLSNPSLQSSHSSSSIPSSLSNQSLPSSLSSSLSNPSLPTSPCSQPLQSSPSNPSLPSGLGGSFVATSPRRRVPLSPLSLPVAGDCRRQHPKQFSPTMSPTLSSITQVRIVPTLQRRRLLFLGLLLLLFLLSPPSSSSFSSSRVPPLCLLFLPPFPRPRPRLGPHLCPLSSPSSSSPSSSFPSSCPSLLVSFPSSSHPHPRAPLAPTPPWGGPPCPFRPPPLRGVRVQPWLSWGSQGRLRCPRRGGWGSPPPSGGRADPVPSTVSAGRPPGHQQAAGGAAAAALPLRPAGDAAGLPAPAADPRAAPAPLQPPVRPRRRPGAAPGPAPQRLRPGQREWGHGGGLWWGGCGGGDPLGGSVGREGAGEPPRGSHLTCRSPQLEQFGIGESPPGNSGGFPEELGALSYPPSEGGYDPPGLNRPNLSNCSRHGPIPNIIFTGDSPPGLSKEITTALAGVPGFEVEGGSLGGLGGLEEELRIEPLTLDGLSMLSDPCALLTDPAVEDSFRSDRLQ</sequence>
<dbReference type="InterPro" id="IPR024786">
    <property type="entry name" value="TORC"/>
</dbReference>
<accession>A0A674GU22</accession>
<evidence type="ECO:0000313" key="3">
    <source>
        <dbReference type="Ensembl" id="ENSTGUP00000025902.1"/>
    </source>
</evidence>
<gene>
    <name evidence="3" type="primary">CRTC2</name>
</gene>
<reference evidence="3 4" key="1">
    <citation type="journal article" date="2010" name="Nature">
        <title>The genome of a songbird.</title>
        <authorList>
            <person name="Warren W.C."/>
            <person name="Clayton D.F."/>
            <person name="Ellegren H."/>
            <person name="Arnold A.P."/>
            <person name="Hillier L.W."/>
            <person name="Kunstner A."/>
            <person name="Searle S."/>
            <person name="White S."/>
            <person name="Vilella A.J."/>
            <person name="Fairley S."/>
            <person name="Heger A."/>
            <person name="Kong L."/>
            <person name="Ponting C.P."/>
            <person name="Jarvis E.D."/>
            <person name="Mello C.V."/>
            <person name="Minx P."/>
            <person name="Lovell P."/>
            <person name="Velho T.A."/>
            <person name="Ferris M."/>
            <person name="Balakrishnan C.N."/>
            <person name="Sinha S."/>
            <person name="Blatti C."/>
            <person name="London S.E."/>
            <person name="Li Y."/>
            <person name="Lin Y.C."/>
            <person name="George J."/>
            <person name="Sweedler J."/>
            <person name="Southey B."/>
            <person name="Gunaratne P."/>
            <person name="Watson M."/>
            <person name="Nam K."/>
            <person name="Backstrom N."/>
            <person name="Smeds L."/>
            <person name="Nabholz B."/>
            <person name="Itoh Y."/>
            <person name="Whitney O."/>
            <person name="Pfenning A.R."/>
            <person name="Howard J."/>
            <person name="Volker M."/>
            <person name="Skinner B.M."/>
            <person name="Griffin D.K."/>
            <person name="Ye L."/>
            <person name="McLaren W.M."/>
            <person name="Flicek P."/>
            <person name="Quesada V."/>
            <person name="Velasco G."/>
            <person name="Lopez-Otin C."/>
            <person name="Puente X.S."/>
            <person name="Olender T."/>
            <person name="Lancet D."/>
            <person name="Smit A.F."/>
            <person name="Hubley R."/>
            <person name="Konkel M.K."/>
            <person name="Walker J.A."/>
            <person name="Batzer M.A."/>
            <person name="Gu W."/>
            <person name="Pollock D.D."/>
            <person name="Chen L."/>
            <person name="Cheng Z."/>
            <person name="Eichler E.E."/>
            <person name="Stapley J."/>
            <person name="Slate J."/>
            <person name="Ekblom R."/>
            <person name="Birkhead T."/>
            <person name="Burke T."/>
            <person name="Burt D."/>
            <person name="Scharff C."/>
            <person name="Adam I."/>
            <person name="Richard H."/>
            <person name="Sultan M."/>
            <person name="Soldatov A."/>
            <person name="Lehrach H."/>
            <person name="Edwards S.V."/>
            <person name="Yang S.P."/>
            <person name="Li X."/>
            <person name="Graves T."/>
            <person name="Fulton L."/>
            <person name="Nelson J."/>
            <person name="Chinwalla A."/>
            <person name="Hou S."/>
            <person name="Mardis E.R."/>
            <person name="Wilson R.K."/>
        </authorList>
    </citation>
    <scope>NUCLEOTIDE SEQUENCE [LARGE SCALE GENOMIC DNA]</scope>
</reference>
<dbReference type="Proteomes" id="UP000007754">
    <property type="component" value="Chromosome 25"/>
</dbReference>
<feature type="compositionally biased region" description="Low complexity" evidence="1">
    <location>
        <begin position="423"/>
        <end position="464"/>
    </location>
</feature>
<dbReference type="GO" id="GO:0045944">
    <property type="term" value="P:positive regulation of transcription by RNA polymerase II"/>
    <property type="evidence" value="ECO:0007669"/>
    <property type="project" value="TreeGrafter"/>
</dbReference>
<reference evidence="3" key="3">
    <citation type="submission" date="2025-09" db="UniProtKB">
        <authorList>
            <consortium name="Ensembl"/>
        </authorList>
    </citation>
    <scope>IDENTIFICATION</scope>
</reference>
<feature type="compositionally biased region" description="Low complexity" evidence="1">
    <location>
        <begin position="477"/>
        <end position="488"/>
    </location>
</feature>
<dbReference type="GO" id="GO:0005634">
    <property type="term" value="C:nucleus"/>
    <property type="evidence" value="ECO:0007669"/>
    <property type="project" value="InterPro"/>
</dbReference>
<dbReference type="Pfam" id="PF12886">
    <property type="entry name" value="TORC_C"/>
    <property type="match status" value="1"/>
</dbReference>
<dbReference type="Ensembl" id="ENSTGUT00000035985.1">
    <property type="protein sequence ID" value="ENSTGUP00000025902.1"/>
    <property type="gene ID" value="ENSTGUG00000027794.1"/>
</dbReference>
<dbReference type="GO" id="GO:0005737">
    <property type="term" value="C:cytoplasm"/>
    <property type="evidence" value="ECO:0007669"/>
    <property type="project" value="InterPro"/>
</dbReference>
<dbReference type="GO" id="GO:0008140">
    <property type="term" value="F:cAMP response element binding protein binding"/>
    <property type="evidence" value="ECO:0007669"/>
    <property type="project" value="TreeGrafter"/>
</dbReference>
<name>A0A674GU22_TAEGU</name>
<reference evidence="3" key="2">
    <citation type="submission" date="2025-08" db="UniProtKB">
        <authorList>
            <consortium name="Ensembl"/>
        </authorList>
    </citation>
    <scope>IDENTIFICATION</scope>
</reference>
<feature type="region of interest" description="Disordered" evidence="1">
    <location>
        <begin position="353"/>
        <end position="374"/>
    </location>
</feature>
<dbReference type="InterPro" id="IPR024785">
    <property type="entry name" value="TORC_C"/>
</dbReference>
<proteinExistence type="predicted"/>
<evidence type="ECO:0000256" key="1">
    <source>
        <dbReference type="SAM" id="MobiDB-lite"/>
    </source>
</evidence>
<feature type="compositionally biased region" description="Low complexity" evidence="1">
    <location>
        <begin position="127"/>
        <end position="215"/>
    </location>
</feature>
<protein>
    <submittedName>
        <fullName evidence="3">CREB regulated transcription coactivator 2</fullName>
    </submittedName>
</protein>
<dbReference type="PANTHER" id="PTHR13589:SF6">
    <property type="entry name" value="CREB-REGULATED TRANSCRIPTION COACTIVATOR 2"/>
    <property type="match status" value="1"/>
</dbReference>
<evidence type="ECO:0000313" key="4">
    <source>
        <dbReference type="Proteomes" id="UP000007754"/>
    </source>
</evidence>
<feature type="region of interest" description="Disordered" evidence="1">
    <location>
        <begin position="393"/>
        <end position="585"/>
    </location>
</feature>
<evidence type="ECO:0000259" key="2">
    <source>
        <dbReference type="Pfam" id="PF12886"/>
    </source>
</evidence>
<keyword evidence="4" id="KW-1185">Reference proteome</keyword>
<dbReference type="AlphaFoldDB" id="A0A674GU22"/>
<dbReference type="PANTHER" id="PTHR13589">
    <property type="entry name" value="CREB-REGULATED TRANSCRIPTION COACTIVATOR"/>
    <property type="match status" value="1"/>
</dbReference>
<feature type="compositionally biased region" description="Gly residues" evidence="1">
    <location>
        <begin position="496"/>
        <end position="518"/>
    </location>
</feature>